<keyword evidence="5" id="KW-0272">Extracellular matrix</keyword>
<dbReference type="GO" id="GO:0005125">
    <property type="term" value="F:cytokine activity"/>
    <property type="evidence" value="ECO:0007669"/>
    <property type="project" value="TreeGrafter"/>
</dbReference>
<evidence type="ECO:0000313" key="12">
    <source>
        <dbReference type="Proteomes" id="UP000752171"/>
    </source>
</evidence>
<dbReference type="Pfam" id="PF00110">
    <property type="entry name" value="wnt"/>
    <property type="match status" value="1"/>
</dbReference>
<accession>A0A8T2M706</accession>
<dbReference type="GO" id="GO:0046330">
    <property type="term" value="P:positive regulation of JNK cascade"/>
    <property type="evidence" value="ECO:0007669"/>
    <property type="project" value="TreeGrafter"/>
</dbReference>
<organism evidence="11 12">
    <name type="scientific">Astyanax mexicanus</name>
    <name type="common">Blind cave fish</name>
    <name type="synonym">Astyanax fasciatus mexicanus</name>
    <dbReference type="NCBI Taxonomy" id="7994"/>
    <lineage>
        <taxon>Eukaryota</taxon>
        <taxon>Metazoa</taxon>
        <taxon>Chordata</taxon>
        <taxon>Craniata</taxon>
        <taxon>Vertebrata</taxon>
        <taxon>Euteleostomi</taxon>
        <taxon>Actinopterygii</taxon>
        <taxon>Neopterygii</taxon>
        <taxon>Teleostei</taxon>
        <taxon>Ostariophysi</taxon>
        <taxon>Characiformes</taxon>
        <taxon>Characoidei</taxon>
        <taxon>Acestrorhamphidae</taxon>
        <taxon>Acestrorhamphinae</taxon>
        <taxon>Astyanax</taxon>
    </lineage>
</organism>
<dbReference type="PRINTS" id="PR01349">
    <property type="entry name" value="WNTPROTEIN"/>
</dbReference>
<comment type="function">
    <text evidence="9">Ligand for members of the frizzled family of seven transmembrane receptors.</text>
</comment>
<keyword evidence="7" id="KW-1015">Disulfide bond</keyword>
<comment type="caution">
    <text evidence="11">The sequence shown here is derived from an EMBL/GenBank/DDBJ whole genome shotgun (WGS) entry which is preliminary data.</text>
</comment>
<evidence type="ECO:0000313" key="11">
    <source>
        <dbReference type="EMBL" id="KAG9280338.1"/>
    </source>
</evidence>
<keyword evidence="3 9" id="KW-0217">Developmental protein</keyword>
<evidence type="ECO:0000256" key="4">
    <source>
        <dbReference type="ARBA" id="ARBA00022525"/>
    </source>
</evidence>
<keyword evidence="10" id="KW-0472">Membrane</keyword>
<evidence type="ECO:0000256" key="6">
    <source>
        <dbReference type="ARBA" id="ARBA00022687"/>
    </source>
</evidence>
<feature type="transmembrane region" description="Helical" evidence="10">
    <location>
        <begin position="20"/>
        <end position="42"/>
    </location>
</feature>
<proteinExistence type="inferred from homology"/>
<keyword evidence="4" id="KW-0964">Secreted</keyword>
<evidence type="ECO:0000256" key="1">
    <source>
        <dbReference type="ARBA" id="ARBA00004498"/>
    </source>
</evidence>
<dbReference type="GO" id="GO:0045165">
    <property type="term" value="P:cell fate commitment"/>
    <property type="evidence" value="ECO:0007669"/>
    <property type="project" value="TreeGrafter"/>
</dbReference>
<protein>
    <recommendedName>
        <fullName evidence="9">Protein Wnt</fullName>
    </recommendedName>
</protein>
<comment type="similarity">
    <text evidence="2 9">Belongs to the Wnt family.</text>
</comment>
<evidence type="ECO:0000256" key="9">
    <source>
        <dbReference type="RuleBase" id="RU003500"/>
    </source>
</evidence>
<dbReference type="GO" id="GO:0030182">
    <property type="term" value="P:neuron differentiation"/>
    <property type="evidence" value="ECO:0007669"/>
    <property type="project" value="TreeGrafter"/>
</dbReference>
<name>A0A8T2M706_ASTMX</name>
<dbReference type="InterPro" id="IPR005817">
    <property type="entry name" value="Wnt"/>
</dbReference>
<dbReference type="SMART" id="SM00097">
    <property type="entry name" value="WNT1"/>
    <property type="match status" value="1"/>
</dbReference>
<evidence type="ECO:0000256" key="2">
    <source>
        <dbReference type="ARBA" id="ARBA00005683"/>
    </source>
</evidence>
<gene>
    <name evidence="11" type="primary">WNT7B</name>
    <name evidence="11" type="ORF">AMEX_G3030</name>
</gene>
<evidence type="ECO:0000256" key="10">
    <source>
        <dbReference type="SAM" id="Phobius"/>
    </source>
</evidence>
<dbReference type="AlphaFoldDB" id="A0A8T2M706"/>
<dbReference type="EMBL" id="JAICCE010000002">
    <property type="protein sequence ID" value="KAG9280338.1"/>
    <property type="molecule type" value="Genomic_DNA"/>
</dbReference>
<dbReference type="PANTHER" id="PTHR12027">
    <property type="entry name" value="WNT RELATED"/>
    <property type="match status" value="1"/>
</dbReference>
<evidence type="ECO:0000256" key="8">
    <source>
        <dbReference type="ARBA" id="ARBA00023288"/>
    </source>
</evidence>
<sequence length="206" mass="22393">MRAGSTRGALLSVYYPQILLILSSGSYLALSSVVALGANIICNKIPGLAPRQRAICQSRPDAIIVIGEGAQMGINECQYQFRYGRWNCSALGERTVFGQELRVGSKEAAFTYAITAAGVAHAVTAACSQGNLSHCGCDREKQGYHDHEEGWKWGGCSADVKYGVEFSRRFVDAREIKKNARRLMNLHNNEAGRKVSKDIEGDSGFG</sequence>
<evidence type="ECO:0000256" key="5">
    <source>
        <dbReference type="ARBA" id="ARBA00022530"/>
    </source>
</evidence>
<comment type="subcellular location">
    <subcellularLocation>
        <location evidence="1 9">Secreted</location>
        <location evidence="1 9">Extracellular space</location>
        <location evidence="1 9">Extracellular matrix</location>
    </subcellularLocation>
</comment>
<keyword evidence="8" id="KW-0449">Lipoprotein</keyword>
<keyword evidence="6 9" id="KW-0879">Wnt signaling pathway</keyword>
<dbReference type="GO" id="GO:0060070">
    <property type="term" value="P:canonical Wnt signaling pathway"/>
    <property type="evidence" value="ECO:0007669"/>
    <property type="project" value="TreeGrafter"/>
</dbReference>
<dbReference type="GO" id="GO:0005109">
    <property type="term" value="F:frizzled binding"/>
    <property type="evidence" value="ECO:0007669"/>
    <property type="project" value="TreeGrafter"/>
</dbReference>
<dbReference type="Proteomes" id="UP000752171">
    <property type="component" value="Unassembled WGS sequence"/>
</dbReference>
<evidence type="ECO:0000256" key="7">
    <source>
        <dbReference type="ARBA" id="ARBA00023157"/>
    </source>
</evidence>
<reference evidence="11 12" key="1">
    <citation type="submission" date="2021-07" db="EMBL/GenBank/DDBJ databases">
        <authorList>
            <person name="Imarazene B."/>
            <person name="Zahm M."/>
            <person name="Klopp C."/>
            <person name="Cabau C."/>
            <person name="Beille S."/>
            <person name="Jouanno E."/>
            <person name="Castinel A."/>
            <person name="Lluch J."/>
            <person name="Gil L."/>
            <person name="Kuchtly C."/>
            <person name="Lopez Roques C."/>
            <person name="Donnadieu C."/>
            <person name="Parrinello H."/>
            <person name="Journot L."/>
            <person name="Du K."/>
            <person name="Schartl M."/>
            <person name="Retaux S."/>
            <person name="Guiguen Y."/>
        </authorList>
    </citation>
    <scope>NUCLEOTIDE SEQUENCE [LARGE SCALE GENOMIC DNA]</scope>
    <source>
        <strain evidence="11">Pach_M1</strain>
        <tissue evidence="11">Testis</tissue>
    </source>
</reference>
<keyword evidence="10" id="KW-1133">Transmembrane helix</keyword>
<dbReference type="PANTHER" id="PTHR12027:SF73">
    <property type="entry name" value="PROTEIN WNT-7B"/>
    <property type="match status" value="1"/>
</dbReference>
<evidence type="ECO:0000256" key="3">
    <source>
        <dbReference type="ARBA" id="ARBA00022473"/>
    </source>
</evidence>
<dbReference type="GO" id="GO:0005615">
    <property type="term" value="C:extracellular space"/>
    <property type="evidence" value="ECO:0007669"/>
    <property type="project" value="TreeGrafter"/>
</dbReference>
<keyword evidence="10" id="KW-0812">Transmembrane</keyword>